<comment type="catalytic activity">
    <reaction evidence="10">
        <text>L-threonyl-[protein] + FAD = FMN-L-threonyl-[protein] + AMP + H(+)</text>
        <dbReference type="Rhea" id="RHEA:36847"/>
        <dbReference type="Rhea" id="RHEA-COMP:11060"/>
        <dbReference type="Rhea" id="RHEA-COMP:11061"/>
        <dbReference type="ChEBI" id="CHEBI:15378"/>
        <dbReference type="ChEBI" id="CHEBI:30013"/>
        <dbReference type="ChEBI" id="CHEBI:57692"/>
        <dbReference type="ChEBI" id="CHEBI:74257"/>
        <dbReference type="ChEBI" id="CHEBI:456215"/>
        <dbReference type="EC" id="2.7.1.180"/>
    </reaction>
</comment>
<dbReference type="AlphaFoldDB" id="A0A1M5VF99"/>
<dbReference type="PANTHER" id="PTHR30040:SF2">
    <property type="entry name" value="FAD:PROTEIN FMN TRANSFERASE"/>
    <property type="match status" value="1"/>
</dbReference>
<keyword evidence="6" id="KW-0479">Metal-binding</keyword>
<dbReference type="EC" id="2.7.1.180" evidence="2"/>
<keyword evidence="11" id="KW-0732">Signal</keyword>
<dbReference type="STRING" id="996342.SAMN05443551_2845"/>
<proteinExistence type="predicted"/>
<evidence type="ECO:0000256" key="5">
    <source>
        <dbReference type="ARBA" id="ARBA00022679"/>
    </source>
</evidence>
<keyword evidence="5" id="KW-0808">Transferase</keyword>
<evidence type="ECO:0000256" key="8">
    <source>
        <dbReference type="ARBA" id="ARBA00022842"/>
    </source>
</evidence>
<name>A0A1M5VF99_9RHOB</name>
<keyword evidence="13" id="KW-1185">Reference proteome</keyword>
<dbReference type="PROSITE" id="PS51318">
    <property type="entry name" value="TAT"/>
    <property type="match status" value="1"/>
</dbReference>
<sequence length="291" mass="31607">MMKRRRFLALSAAFACAPALARADTWSGRALGADVSVTLHGPRDMTQKALADVPRLLMNFEQTFSLFQPTSSLSKLNMMGRLRNPNALMRTLMQRADEAYRLSGGLFDPTVQPVWDAMARGRDVARARASLGWRRVYFTDEMIELQSGQALTFNGIAQGFATDVMQLLLRRHGADTALVNVGEQAAMGGPFTLGVQDPSHGHIGTRQLSNMAIATSSPSALRLGEAHHILGPHGQEPLWSTVSVEARSATLADALSTAAVFMDLNALRDLKARAKLHRITTVDADGNVQTL</sequence>
<evidence type="ECO:0000256" key="7">
    <source>
        <dbReference type="ARBA" id="ARBA00022827"/>
    </source>
</evidence>
<comment type="cofactor">
    <cofactor evidence="1">
        <name>Mg(2+)</name>
        <dbReference type="ChEBI" id="CHEBI:18420"/>
    </cofactor>
</comment>
<dbReference type="InterPro" id="IPR003374">
    <property type="entry name" value="ApbE-like_sf"/>
</dbReference>
<dbReference type="Gene3D" id="3.10.520.10">
    <property type="entry name" value="ApbE-like domains"/>
    <property type="match status" value="1"/>
</dbReference>
<evidence type="ECO:0000256" key="10">
    <source>
        <dbReference type="ARBA" id="ARBA00048540"/>
    </source>
</evidence>
<keyword evidence="12" id="KW-0449">Lipoprotein</keyword>
<dbReference type="OrthoDB" id="9778595at2"/>
<evidence type="ECO:0000256" key="2">
    <source>
        <dbReference type="ARBA" id="ARBA00011955"/>
    </source>
</evidence>
<evidence type="ECO:0000256" key="4">
    <source>
        <dbReference type="ARBA" id="ARBA00022630"/>
    </source>
</evidence>
<dbReference type="Proteomes" id="UP000184221">
    <property type="component" value="Unassembled WGS sequence"/>
</dbReference>
<evidence type="ECO:0000256" key="11">
    <source>
        <dbReference type="SAM" id="SignalP"/>
    </source>
</evidence>
<gene>
    <name evidence="12" type="ORF">SAMN05443551_2845</name>
</gene>
<dbReference type="GO" id="GO:0046872">
    <property type="term" value="F:metal ion binding"/>
    <property type="evidence" value="ECO:0007669"/>
    <property type="project" value="UniProtKB-KW"/>
</dbReference>
<dbReference type="SUPFAM" id="SSF143631">
    <property type="entry name" value="ApbE-like"/>
    <property type="match status" value="1"/>
</dbReference>
<dbReference type="InterPro" id="IPR006311">
    <property type="entry name" value="TAT_signal"/>
</dbReference>
<protein>
    <recommendedName>
        <fullName evidence="3">FAD:protein FMN transferase</fullName>
        <ecNumber evidence="2">2.7.1.180</ecNumber>
    </recommendedName>
    <alternativeName>
        <fullName evidence="9">Flavin transferase</fullName>
    </alternativeName>
</protein>
<organism evidence="12 13">
    <name type="scientific">Marivita hallyeonensis</name>
    <dbReference type="NCBI Taxonomy" id="996342"/>
    <lineage>
        <taxon>Bacteria</taxon>
        <taxon>Pseudomonadati</taxon>
        <taxon>Pseudomonadota</taxon>
        <taxon>Alphaproteobacteria</taxon>
        <taxon>Rhodobacterales</taxon>
        <taxon>Roseobacteraceae</taxon>
        <taxon>Marivita</taxon>
    </lineage>
</organism>
<evidence type="ECO:0000256" key="3">
    <source>
        <dbReference type="ARBA" id="ARBA00016337"/>
    </source>
</evidence>
<keyword evidence="8" id="KW-0460">Magnesium</keyword>
<feature type="chain" id="PRO_5039921910" description="FAD:protein FMN transferase" evidence="11">
    <location>
        <begin position="24"/>
        <end position="291"/>
    </location>
</feature>
<dbReference type="EMBL" id="FQXC01000004">
    <property type="protein sequence ID" value="SHH73929.1"/>
    <property type="molecule type" value="Genomic_DNA"/>
</dbReference>
<keyword evidence="4" id="KW-0285">Flavoprotein</keyword>
<evidence type="ECO:0000313" key="13">
    <source>
        <dbReference type="Proteomes" id="UP000184221"/>
    </source>
</evidence>
<evidence type="ECO:0000256" key="1">
    <source>
        <dbReference type="ARBA" id="ARBA00001946"/>
    </source>
</evidence>
<feature type="signal peptide" evidence="11">
    <location>
        <begin position="1"/>
        <end position="23"/>
    </location>
</feature>
<dbReference type="GO" id="GO:0016740">
    <property type="term" value="F:transferase activity"/>
    <property type="evidence" value="ECO:0007669"/>
    <property type="project" value="UniProtKB-KW"/>
</dbReference>
<evidence type="ECO:0000256" key="9">
    <source>
        <dbReference type="ARBA" id="ARBA00031306"/>
    </source>
</evidence>
<dbReference type="Pfam" id="PF02424">
    <property type="entry name" value="ApbE"/>
    <property type="match status" value="1"/>
</dbReference>
<dbReference type="InterPro" id="IPR024932">
    <property type="entry name" value="ApbE"/>
</dbReference>
<evidence type="ECO:0000256" key="6">
    <source>
        <dbReference type="ARBA" id="ARBA00022723"/>
    </source>
</evidence>
<evidence type="ECO:0000313" key="12">
    <source>
        <dbReference type="EMBL" id="SHH73929.1"/>
    </source>
</evidence>
<keyword evidence="7" id="KW-0274">FAD</keyword>
<reference evidence="12 13" key="1">
    <citation type="submission" date="2016-11" db="EMBL/GenBank/DDBJ databases">
        <authorList>
            <person name="Jaros S."/>
            <person name="Januszkiewicz K."/>
            <person name="Wedrychowicz H."/>
        </authorList>
    </citation>
    <scope>NUCLEOTIDE SEQUENCE [LARGE SCALE GENOMIC DNA]</scope>
    <source>
        <strain evidence="12 13">DSM 29431</strain>
    </source>
</reference>
<accession>A0A1M5VF99</accession>
<dbReference type="PANTHER" id="PTHR30040">
    <property type="entry name" value="THIAMINE BIOSYNTHESIS LIPOPROTEIN APBE"/>
    <property type="match status" value="1"/>
</dbReference>